<proteinExistence type="predicted"/>
<name>A0A0F8X163_9ZZZZ</name>
<comment type="caution">
    <text evidence="1">The sequence shown here is derived from an EMBL/GenBank/DDBJ whole genome shotgun (WGS) entry which is preliminary data.</text>
</comment>
<sequence length="97" mass="11521">MSQASWGNYSPPFPQLYAETIQFDEDELYHNWHSKILYNKVILGKAIKSGTPPEPFKNCYDWECKYCRYNLVCQTLARTSTTEMSEEQIEEDKKLWN</sequence>
<dbReference type="EMBL" id="LAZR01065940">
    <property type="protein sequence ID" value="KKK54545.1"/>
    <property type="molecule type" value="Genomic_DNA"/>
</dbReference>
<protein>
    <submittedName>
        <fullName evidence="1">Uncharacterized protein</fullName>
    </submittedName>
</protein>
<dbReference type="AlphaFoldDB" id="A0A0F8X163"/>
<evidence type="ECO:0000313" key="1">
    <source>
        <dbReference type="EMBL" id="KKK54545.1"/>
    </source>
</evidence>
<reference evidence="1" key="1">
    <citation type="journal article" date="2015" name="Nature">
        <title>Complex archaea that bridge the gap between prokaryotes and eukaryotes.</title>
        <authorList>
            <person name="Spang A."/>
            <person name="Saw J.H."/>
            <person name="Jorgensen S.L."/>
            <person name="Zaremba-Niedzwiedzka K."/>
            <person name="Martijn J."/>
            <person name="Lind A.E."/>
            <person name="van Eijk R."/>
            <person name="Schleper C."/>
            <person name="Guy L."/>
            <person name="Ettema T.J."/>
        </authorList>
    </citation>
    <scope>NUCLEOTIDE SEQUENCE</scope>
</reference>
<accession>A0A0F8X163</accession>
<gene>
    <name evidence="1" type="ORF">LCGC14_3083630</name>
</gene>
<organism evidence="1">
    <name type="scientific">marine sediment metagenome</name>
    <dbReference type="NCBI Taxonomy" id="412755"/>
    <lineage>
        <taxon>unclassified sequences</taxon>
        <taxon>metagenomes</taxon>
        <taxon>ecological metagenomes</taxon>
    </lineage>
</organism>